<feature type="compositionally biased region" description="Basic and acidic residues" evidence="1">
    <location>
        <begin position="1"/>
        <end position="12"/>
    </location>
</feature>
<evidence type="ECO:0008006" key="5">
    <source>
        <dbReference type="Google" id="ProtNLM"/>
    </source>
</evidence>
<keyword evidence="2" id="KW-1133">Transmembrane helix</keyword>
<evidence type="ECO:0000313" key="3">
    <source>
        <dbReference type="EMBL" id="QVI62747.1"/>
    </source>
</evidence>
<sequence length="162" mass="16731">MSTTPPRDDGRGPADGLRVVGVPTEPGDSEVDAWADAAVSERLPRLRAVAAEWQKTVGTVAGLLGAGTLLNADTAVGSLSPAARNLFALAAGIAFTAAAASIVLASLAAQPRIQEIPPGVVARRAARDEAFVYARRRLVASRWCAGIALVALLASFGVRWYA</sequence>
<accession>A0ABX8D9K8</accession>
<dbReference type="RefSeq" id="WP_207341853.1">
    <property type="nucleotide sequence ID" value="NZ_CP074405.1"/>
</dbReference>
<keyword evidence="2" id="KW-0472">Membrane</keyword>
<reference evidence="3 4" key="1">
    <citation type="submission" date="2021-05" db="EMBL/GenBank/DDBJ databases">
        <title>Novel species in genus Cellulomonas.</title>
        <authorList>
            <person name="Zhang G."/>
        </authorList>
    </citation>
    <scope>NUCLEOTIDE SEQUENCE [LARGE SCALE GENOMIC DNA]</scope>
    <source>
        <strain evidence="4">zg-ZUI222</strain>
    </source>
</reference>
<keyword evidence="2" id="KW-0812">Transmembrane</keyword>
<keyword evidence="4" id="KW-1185">Reference proteome</keyword>
<name>A0ABX8D9K8_9CELL</name>
<feature type="region of interest" description="Disordered" evidence="1">
    <location>
        <begin position="1"/>
        <end position="25"/>
    </location>
</feature>
<evidence type="ECO:0000313" key="4">
    <source>
        <dbReference type="Proteomes" id="UP000677804"/>
    </source>
</evidence>
<dbReference type="EMBL" id="CP074405">
    <property type="protein sequence ID" value="QVI62747.1"/>
    <property type="molecule type" value="Genomic_DNA"/>
</dbReference>
<feature type="transmembrane region" description="Helical" evidence="2">
    <location>
        <begin position="143"/>
        <end position="161"/>
    </location>
</feature>
<evidence type="ECO:0000256" key="2">
    <source>
        <dbReference type="SAM" id="Phobius"/>
    </source>
</evidence>
<proteinExistence type="predicted"/>
<protein>
    <recommendedName>
        <fullName evidence="5">DUF1772 domain-containing protein</fullName>
    </recommendedName>
</protein>
<dbReference type="Proteomes" id="UP000677804">
    <property type="component" value="Chromosome"/>
</dbReference>
<organism evidence="3 4">
    <name type="scientific">Cellulomonas wangleii</name>
    <dbReference type="NCBI Taxonomy" id="2816956"/>
    <lineage>
        <taxon>Bacteria</taxon>
        <taxon>Bacillati</taxon>
        <taxon>Actinomycetota</taxon>
        <taxon>Actinomycetes</taxon>
        <taxon>Micrococcales</taxon>
        <taxon>Cellulomonadaceae</taxon>
        <taxon>Cellulomonas</taxon>
    </lineage>
</organism>
<evidence type="ECO:0000256" key="1">
    <source>
        <dbReference type="SAM" id="MobiDB-lite"/>
    </source>
</evidence>
<gene>
    <name evidence="3" type="ORF">KG103_02050</name>
</gene>
<feature type="transmembrane region" description="Helical" evidence="2">
    <location>
        <begin position="86"/>
        <end position="109"/>
    </location>
</feature>